<accession>A0A084VJQ6</accession>
<organism evidence="1">
    <name type="scientific">Anopheles sinensis</name>
    <name type="common">Mosquito</name>
    <dbReference type="NCBI Taxonomy" id="74873"/>
    <lineage>
        <taxon>Eukaryota</taxon>
        <taxon>Metazoa</taxon>
        <taxon>Ecdysozoa</taxon>
        <taxon>Arthropoda</taxon>
        <taxon>Hexapoda</taxon>
        <taxon>Insecta</taxon>
        <taxon>Pterygota</taxon>
        <taxon>Neoptera</taxon>
        <taxon>Endopterygota</taxon>
        <taxon>Diptera</taxon>
        <taxon>Nematocera</taxon>
        <taxon>Culicoidea</taxon>
        <taxon>Culicidae</taxon>
        <taxon>Anophelinae</taxon>
        <taxon>Anopheles</taxon>
    </lineage>
</organism>
<dbReference type="AlphaFoldDB" id="A0A084VJQ6"/>
<name>A0A084VJQ6_ANOSI</name>
<evidence type="ECO:0000313" key="1">
    <source>
        <dbReference type="EMBL" id="KFB38200.1"/>
    </source>
</evidence>
<dbReference type="EMBL" id="ATLV01013850">
    <property type="status" value="NOT_ANNOTATED_CDS"/>
    <property type="molecule type" value="Genomic_DNA"/>
</dbReference>
<dbReference type="VEuPathDB" id="VectorBase:ASIC005552"/>
<proteinExistence type="predicted"/>
<evidence type="ECO:0000313" key="2">
    <source>
        <dbReference type="EnsemblMetazoa" id="ASIC005552-PA"/>
    </source>
</evidence>
<evidence type="ECO:0000313" key="3">
    <source>
        <dbReference type="Proteomes" id="UP000030765"/>
    </source>
</evidence>
<dbReference type="OrthoDB" id="6126739at2759"/>
<sequence>MEWKPFIAKHPELTDSFNNRLIYYTRTRGLFRYCYPKERPPASSGKCDRTLDTIGLKH</sequence>
<reference evidence="1 3" key="1">
    <citation type="journal article" date="2014" name="BMC Genomics">
        <title>Genome sequence of Anopheles sinensis provides insight into genetics basis of mosquito competence for malaria parasites.</title>
        <authorList>
            <person name="Zhou D."/>
            <person name="Zhang D."/>
            <person name="Ding G."/>
            <person name="Shi L."/>
            <person name="Hou Q."/>
            <person name="Ye Y."/>
            <person name="Xu Y."/>
            <person name="Zhou H."/>
            <person name="Xiong C."/>
            <person name="Li S."/>
            <person name="Yu J."/>
            <person name="Hong S."/>
            <person name="Yu X."/>
            <person name="Zou P."/>
            <person name="Chen C."/>
            <person name="Chang X."/>
            <person name="Wang W."/>
            <person name="Lv Y."/>
            <person name="Sun Y."/>
            <person name="Ma L."/>
            <person name="Shen B."/>
            <person name="Zhu C."/>
        </authorList>
    </citation>
    <scope>NUCLEOTIDE SEQUENCE [LARGE SCALE GENOMIC DNA]</scope>
</reference>
<keyword evidence="3" id="KW-1185">Reference proteome</keyword>
<protein>
    <submittedName>
        <fullName evidence="1 2">Uncharacterized protein</fullName>
    </submittedName>
</protein>
<dbReference type="Proteomes" id="UP000030765">
    <property type="component" value="Unassembled WGS sequence"/>
</dbReference>
<gene>
    <name evidence="1" type="ORF">ZHAS_00005552</name>
</gene>
<reference evidence="2" key="2">
    <citation type="submission" date="2020-05" db="UniProtKB">
        <authorList>
            <consortium name="EnsemblMetazoa"/>
        </authorList>
    </citation>
    <scope>IDENTIFICATION</scope>
</reference>
<dbReference type="EnsemblMetazoa" id="ASIC005552-RA">
    <property type="protein sequence ID" value="ASIC005552-PA"/>
    <property type="gene ID" value="ASIC005552"/>
</dbReference>
<dbReference type="EMBL" id="KE524905">
    <property type="protein sequence ID" value="KFB38200.1"/>
    <property type="molecule type" value="Genomic_DNA"/>
</dbReference>